<protein>
    <submittedName>
        <fullName evidence="2">Uncharacterized protein</fullName>
    </submittedName>
</protein>
<keyword evidence="3" id="KW-1185">Reference proteome</keyword>
<evidence type="ECO:0000256" key="1">
    <source>
        <dbReference type="SAM" id="SignalP"/>
    </source>
</evidence>
<proteinExistence type="predicted"/>
<evidence type="ECO:0000313" key="3">
    <source>
        <dbReference type="Proteomes" id="UP000290057"/>
    </source>
</evidence>
<reference evidence="2 3" key="1">
    <citation type="submission" date="2019-01" db="EMBL/GenBank/DDBJ databases">
        <title>Complete genome sequence of Erythrobacter flavus KJ5.</title>
        <authorList>
            <person name="Kanesaki Y."/>
            <person name="Brotosudarmo T."/>
            <person name="Moriuchi R."/>
            <person name="Awai K."/>
        </authorList>
    </citation>
    <scope>NUCLEOTIDE SEQUENCE [LARGE SCALE GENOMIC DNA]</scope>
    <source>
        <strain evidence="2 3">KJ5</strain>
    </source>
</reference>
<organism evidence="2 3">
    <name type="scientific">Qipengyuania flava</name>
    <dbReference type="NCBI Taxonomy" id="192812"/>
    <lineage>
        <taxon>Bacteria</taxon>
        <taxon>Pseudomonadati</taxon>
        <taxon>Pseudomonadota</taxon>
        <taxon>Alphaproteobacteria</taxon>
        <taxon>Sphingomonadales</taxon>
        <taxon>Erythrobacteraceae</taxon>
        <taxon>Qipengyuania</taxon>
    </lineage>
</organism>
<keyword evidence="1" id="KW-0732">Signal</keyword>
<name>A0A3T1CG10_9SPHN</name>
<dbReference type="EMBL" id="AP019389">
    <property type="protein sequence ID" value="BBI19926.1"/>
    <property type="molecule type" value="Genomic_DNA"/>
</dbReference>
<dbReference type="InterPro" id="IPR006311">
    <property type="entry name" value="TAT_signal"/>
</dbReference>
<dbReference type="PROSITE" id="PS51318">
    <property type="entry name" value="TAT"/>
    <property type="match status" value="1"/>
</dbReference>
<dbReference type="AlphaFoldDB" id="A0A3T1CG10"/>
<gene>
    <name evidence="2" type="ORF">EKJ_07730</name>
</gene>
<evidence type="ECO:0000313" key="2">
    <source>
        <dbReference type="EMBL" id="BBI19926.1"/>
    </source>
</evidence>
<sequence length="162" mass="17725">MRARRRLLGSGALALALSASVSFLPNMALAQPQQVLLDGAENAAAHNAAYDRGLAESYTSPETIGEMLECSALWQRWSGILGSSQDSAFVANLRGELSAARAEIRHRYWQREARRDMREESDLSYFDKMHAMAESWADSQAAGYATGADSEISSMMGWLATC</sequence>
<accession>A0A3T1CG10</accession>
<feature type="signal peptide" evidence="1">
    <location>
        <begin position="1"/>
        <end position="30"/>
    </location>
</feature>
<dbReference type="Proteomes" id="UP000290057">
    <property type="component" value="Chromosome"/>
</dbReference>
<feature type="chain" id="PRO_5019098025" evidence="1">
    <location>
        <begin position="31"/>
        <end position="162"/>
    </location>
</feature>